<accession>A0A371YPL6</accession>
<dbReference type="Proteomes" id="UP001595455">
    <property type="component" value="Unassembled WGS sequence"/>
</dbReference>
<evidence type="ECO:0000313" key="1">
    <source>
        <dbReference type="EMBL" id="MFC2998146.1"/>
    </source>
</evidence>
<dbReference type="Proteomes" id="UP000240957">
    <property type="component" value="Unassembled WGS sequence"/>
</dbReference>
<keyword evidence="4" id="KW-1185">Reference proteome</keyword>
<name>A0A371YPL6_9GAMM</name>
<evidence type="ECO:0000313" key="4">
    <source>
        <dbReference type="Proteomes" id="UP001595455"/>
    </source>
</evidence>
<proteinExistence type="predicted"/>
<reference evidence="2 3" key="2">
    <citation type="submission" date="2018-08" db="EMBL/GenBank/DDBJ databases">
        <title>The draft genome of Acinetobacter sichuanensis strain WCHAc060041.</title>
        <authorList>
            <person name="Qin J."/>
            <person name="Feng Y."/>
            <person name="Zong Z."/>
        </authorList>
    </citation>
    <scope>NUCLEOTIDE SEQUENCE [LARGE SCALE GENOMIC DNA]</scope>
    <source>
        <strain evidence="2 3">WCHAc060041</strain>
    </source>
</reference>
<protein>
    <submittedName>
        <fullName evidence="2">Uncharacterized protein</fullName>
    </submittedName>
</protein>
<evidence type="ECO:0000313" key="3">
    <source>
        <dbReference type="Proteomes" id="UP000240957"/>
    </source>
</evidence>
<dbReference type="RefSeq" id="WP_107008447.1">
    <property type="nucleotide sequence ID" value="NZ_JBHRSF010000170.1"/>
</dbReference>
<gene>
    <name evidence="1" type="ORF">ACFODO_23430</name>
    <name evidence="2" type="ORF">C9E89_011260</name>
</gene>
<reference evidence="1" key="1">
    <citation type="journal article" date="2014" name="Int. J. Syst. Evol. Microbiol.">
        <title>Complete genome of a new Firmicutes species belonging to the dominant human colonic microbiota ('Ruminococcus bicirculans') reveals two chromosomes and a selective capacity to utilize plant glucans.</title>
        <authorList>
            <consortium name="NISC Comparative Sequencing Program"/>
            <person name="Wegmann U."/>
            <person name="Louis P."/>
            <person name="Goesmann A."/>
            <person name="Henrissat B."/>
            <person name="Duncan S.H."/>
            <person name="Flint H.J."/>
        </authorList>
    </citation>
    <scope>NUCLEOTIDE SEQUENCE</scope>
    <source>
        <strain evidence="1">KCTC 62575</strain>
    </source>
</reference>
<organism evidence="2 3">
    <name type="scientific">Acinetobacter sichuanensis</name>
    <dbReference type="NCBI Taxonomy" id="2136183"/>
    <lineage>
        <taxon>Bacteria</taxon>
        <taxon>Pseudomonadati</taxon>
        <taxon>Pseudomonadota</taxon>
        <taxon>Gammaproteobacteria</taxon>
        <taxon>Moraxellales</taxon>
        <taxon>Moraxellaceae</taxon>
        <taxon>Acinetobacter</taxon>
    </lineage>
</organism>
<reference evidence="4" key="3">
    <citation type="journal article" date="2019" name="Int. J. Syst. Evol. Microbiol.">
        <title>The Global Catalogue of Microorganisms (GCM) 10K type strain sequencing project: providing services to taxonomists for standard genome sequencing and annotation.</title>
        <authorList>
            <consortium name="The Broad Institute Genomics Platform"/>
            <consortium name="The Broad Institute Genome Sequencing Center for Infectious Disease"/>
            <person name="Wu L."/>
            <person name="Ma J."/>
        </authorList>
    </citation>
    <scope>NUCLEOTIDE SEQUENCE [LARGE SCALE GENOMIC DNA]</scope>
    <source>
        <strain evidence="4">KCTC 62575</strain>
    </source>
</reference>
<dbReference type="EMBL" id="PYIX02000017">
    <property type="protein sequence ID" value="RFC83420.1"/>
    <property type="molecule type" value="Genomic_DNA"/>
</dbReference>
<evidence type="ECO:0000313" key="2">
    <source>
        <dbReference type="EMBL" id="RFC83420.1"/>
    </source>
</evidence>
<dbReference type="EMBL" id="JBHRSF010000170">
    <property type="protein sequence ID" value="MFC2998146.1"/>
    <property type="molecule type" value="Genomic_DNA"/>
</dbReference>
<comment type="caution">
    <text evidence="2">The sequence shown here is derived from an EMBL/GenBank/DDBJ whole genome shotgun (WGS) entry which is preliminary data.</text>
</comment>
<reference evidence="1" key="4">
    <citation type="submission" date="2024-09" db="EMBL/GenBank/DDBJ databases">
        <authorList>
            <person name="Sun Q."/>
            <person name="Mori K."/>
        </authorList>
    </citation>
    <scope>NUCLEOTIDE SEQUENCE</scope>
    <source>
        <strain evidence="1">KCTC 62575</strain>
    </source>
</reference>
<dbReference type="OrthoDB" id="9901203at2"/>
<sequence length="139" mass="16368">MLHKHLLSNLHQIGRIVPVHPIQMNQRIDDEIVSLNRLQQRNPCYLNQYDQLFRLITVWLLTQGYDLTNYQPHQVLKAVCLLNCPDWDIEKVIEQRHLLKKQKVSSEEIDAKSVLELQHCLHFFKTILQAYVSLSSASK</sequence>
<dbReference type="AlphaFoldDB" id="A0A371YPL6"/>